<dbReference type="Gene3D" id="3.40.50.720">
    <property type="entry name" value="NAD(P)-binding Rossmann-like Domain"/>
    <property type="match status" value="1"/>
</dbReference>
<dbReference type="GO" id="GO:0005829">
    <property type="term" value="C:cytosol"/>
    <property type="evidence" value="ECO:0007669"/>
    <property type="project" value="TreeGrafter"/>
</dbReference>
<keyword evidence="9 12" id="KW-0368">Histidine biosynthesis</keyword>
<sequence>MSAKILDGKEIAKAYRSGLQSEVEKLKEQNIVPKLSVILVGNDGASQSYVNSKKKAAEKIGMISEIVHMDESSSEEEVLNELERLNNDDSVSGILVQVPLPKQVSEAKVLEAINPDKDVDGFNPINIGRLYTGERTFIPCTPLGIMEILKHADIDLKGKNVAVIGRSHIVGQPVSKLLTDQDATVTLLHSKSTNTEEVLKQADVIVSAVGRVHLVTKDLVKSGAVIVDVGNTPDENGKLKGDVDFEAVKEVASAITPVPGGVGPLTITMVLNNTLLAEKWKNNIE</sequence>
<dbReference type="InterPro" id="IPR000672">
    <property type="entry name" value="THF_DH/CycHdrlase"/>
</dbReference>
<reference evidence="15" key="1">
    <citation type="journal article" date="2023" name="Antibiotics">
        <title>Prevalence and Molecular Characterization of Methicillin-Resistant Staphylococci (MRS) and Mammaliicocci (MRM) in Dromedary Camels from Algeria: First Detection of SCCmec-mecC Hybrid in Methicillin-Resistant Mammaliicoccus lentus.</title>
        <authorList>
            <person name="Belhout C."/>
            <person name="Boyen F."/>
            <person name="Vereecke N."/>
            <person name="Theuns S."/>
            <person name="Taibi N."/>
            <person name="Stegger M."/>
            <person name="de la Fe-Rodriguez P.Y."/>
            <person name="Bouayad L."/>
            <person name="Elgroud R."/>
            <person name="Butaye P."/>
        </authorList>
    </citation>
    <scope>NUCLEOTIDE SEQUENCE</scope>
    <source>
        <strain evidence="15">7048</strain>
    </source>
</reference>
<dbReference type="NCBIfam" id="NF010772">
    <property type="entry name" value="PRK14175.1"/>
    <property type="match status" value="1"/>
</dbReference>
<gene>
    <name evidence="12 15" type="primary">folD</name>
    <name evidence="15" type="ORF">PYH69_05155</name>
</gene>
<dbReference type="EC" id="1.5.1.5" evidence="12"/>
<feature type="domain" description="Tetrahydrofolate dehydrogenase/cyclohydrolase catalytic" evidence="13">
    <location>
        <begin position="6"/>
        <end position="120"/>
    </location>
</feature>
<comment type="similarity">
    <text evidence="12">Belongs to the tetrahydrofolate dehydrogenase/cyclohydrolase family.</text>
</comment>
<keyword evidence="5 12" id="KW-0658">Purine biosynthesis</keyword>
<dbReference type="Pfam" id="PF02882">
    <property type="entry name" value="THF_DHG_CYH_C"/>
    <property type="match status" value="1"/>
</dbReference>
<evidence type="ECO:0000256" key="8">
    <source>
        <dbReference type="ARBA" id="ARBA00023002"/>
    </source>
</evidence>
<comment type="caution">
    <text evidence="12">Lacks conserved residue(s) required for the propagation of feature annotation.</text>
</comment>
<evidence type="ECO:0000256" key="9">
    <source>
        <dbReference type="ARBA" id="ARBA00023102"/>
    </source>
</evidence>
<comment type="pathway">
    <text evidence="1 12">One-carbon metabolism; tetrahydrofolate interconversion.</text>
</comment>
<dbReference type="AlphaFoldDB" id="A0AAX3W7H4"/>
<dbReference type="Proteomes" id="UP001223261">
    <property type="component" value="Chromosome"/>
</dbReference>
<evidence type="ECO:0000256" key="10">
    <source>
        <dbReference type="ARBA" id="ARBA00023167"/>
    </source>
</evidence>
<evidence type="ECO:0000256" key="2">
    <source>
        <dbReference type="ARBA" id="ARBA00011738"/>
    </source>
</evidence>
<dbReference type="Gene3D" id="3.40.50.10860">
    <property type="entry name" value="Leucine Dehydrogenase, chain A, domain 1"/>
    <property type="match status" value="1"/>
</dbReference>
<dbReference type="InterPro" id="IPR046346">
    <property type="entry name" value="Aminoacid_DH-like_N_sf"/>
</dbReference>
<comment type="function">
    <text evidence="12">Catalyzes the oxidation of 5,10-methylenetetrahydrofolate to 5,10-methenyltetrahydrofolate and then the hydrolysis of 5,10-methenyltetrahydrofolate to 10-formyltetrahydrofolate.</text>
</comment>
<dbReference type="RefSeq" id="WP_064205024.1">
    <property type="nucleotide sequence ID" value="NZ_CABIVY010000017.1"/>
</dbReference>
<comment type="subunit">
    <text evidence="2 12">Homodimer.</text>
</comment>
<evidence type="ECO:0000313" key="16">
    <source>
        <dbReference type="Proteomes" id="UP001223261"/>
    </source>
</evidence>
<dbReference type="PANTHER" id="PTHR48099">
    <property type="entry name" value="C-1-TETRAHYDROFOLATE SYNTHASE, CYTOPLASMIC-RELATED"/>
    <property type="match status" value="1"/>
</dbReference>
<dbReference type="FunFam" id="3.40.50.10860:FF:000005">
    <property type="entry name" value="C-1-tetrahydrofolate synthase, cytoplasmic, putative"/>
    <property type="match status" value="1"/>
</dbReference>
<evidence type="ECO:0000259" key="13">
    <source>
        <dbReference type="Pfam" id="PF00763"/>
    </source>
</evidence>
<dbReference type="Pfam" id="PF00763">
    <property type="entry name" value="THF_DHG_CYH"/>
    <property type="match status" value="1"/>
</dbReference>
<dbReference type="InterPro" id="IPR036291">
    <property type="entry name" value="NAD(P)-bd_dom_sf"/>
</dbReference>
<evidence type="ECO:0000313" key="15">
    <source>
        <dbReference type="EMBL" id="WHI61021.1"/>
    </source>
</evidence>
<dbReference type="PANTHER" id="PTHR48099:SF5">
    <property type="entry name" value="C-1-TETRAHYDROFOLATE SYNTHASE, CYTOPLASMIC"/>
    <property type="match status" value="1"/>
</dbReference>
<evidence type="ECO:0000256" key="3">
    <source>
        <dbReference type="ARBA" id="ARBA00022563"/>
    </source>
</evidence>
<keyword evidence="11 12" id="KW-0511">Multifunctional enzyme</keyword>
<evidence type="ECO:0000256" key="4">
    <source>
        <dbReference type="ARBA" id="ARBA00022605"/>
    </source>
</evidence>
<proteinExistence type="inferred from homology"/>
<keyword evidence="6 12" id="KW-0378">Hydrolase</keyword>
<dbReference type="InterPro" id="IPR020630">
    <property type="entry name" value="THF_DH/CycHdrlase_cat_dom"/>
</dbReference>
<dbReference type="GO" id="GO:0035999">
    <property type="term" value="P:tetrahydrofolate interconversion"/>
    <property type="evidence" value="ECO:0007669"/>
    <property type="project" value="UniProtKB-UniRule"/>
</dbReference>
<dbReference type="InterPro" id="IPR020631">
    <property type="entry name" value="THF_DH/CycHdrlase_NAD-bd_dom"/>
</dbReference>
<protein>
    <recommendedName>
        <fullName evidence="12">Bifunctional protein FolD</fullName>
    </recommendedName>
    <domain>
        <recommendedName>
            <fullName evidence="12">Methylenetetrahydrofolate dehydrogenase</fullName>
            <ecNumber evidence="12">1.5.1.5</ecNumber>
        </recommendedName>
    </domain>
    <domain>
        <recommendedName>
            <fullName evidence="12">Methenyltetrahydrofolate cyclohydrolase</fullName>
            <ecNumber evidence="12">3.5.4.9</ecNumber>
        </recommendedName>
    </domain>
</protein>
<dbReference type="FunFam" id="3.40.50.720:FF:000094">
    <property type="entry name" value="Bifunctional protein FolD"/>
    <property type="match status" value="1"/>
</dbReference>
<evidence type="ECO:0000256" key="5">
    <source>
        <dbReference type="ARBA" id="ARBA00022755"/>
    </source>
</evidence>
<accession>A0AAX3W7H4</accession>
<dbReference type="GO" id="GO:0000105">
    <property type="term" value="P:L-histidine biosynthetic process"/>
    <property type="evidence" value="ECO:0007669"/>
    <property type="project" value="UniProtKB-KW"/>
</dbReference>
<keyword evidence="4 12" id="KW-0028">Amino-acid biosynthesis</keyword>
<dbReference type="GO" id="GO:0006164">
    <property type="term" value="P:purine nucleotide biosynthetic process"/>
    <property type="evidence" value="ECO:0007669"/>
    <property type="project" value="UniProtKB-KW"/>
</dbReference>
<evidence type="ECO:0000256" key="6">
    <source>
        <dbReference type="ARBA" id="ARBA00022801"/>
    </source>
</evidence>
<dbReference type="CDD" id="cd01080">
    <property type="entry name" value="NAD_bind_m-THF_DH_Cyclohyd"/>
    <property type="match status" value="1"/>
</dbReference>
<dbReference type="GO" id="GO:0004477">
    <property type="term" value="F:methenyltetrahydrofolate cyclohydrolase activity"/>
    <property type="evidence" value="ECO:0007669"/>
    <property type="project" value="UniProtKB-UniRule"/>
</dbReference>
<keyword evidence="7 12" id="KW-0521">NADP</keyword>
<comment type="catalytic activity">
    <reaction evidence="12">
        <text>(6R)-5,10-methenyltetrahydrofolate + H2O = (6R)-10-formyltetrahydrofolate + H(+)</text>
        <dbReference type="Rhea" id="RHEA:23700"/>
        <dbReference type="ChEBI" id="CHEBI:15377"/>
        <dbReference type="ChEBI" id="CHEBI:15378"/>
        <dbReference type="ChEBI" id="CHEBI:57455"/>
        <dbReference type="ChEBI" id="CHEBI:195366"/>
        <dbReference type="EC" id="3.5.4.9"/>
    </reaction>
</comment>
<dbReference type="HAMAP" id="MF_01576">
    <property type="entry name" value="THF_DHG_CYH"/>
    <property type="match status" value="1"/>
</dbReference>
<feature type="domain" description="Tetrahydrofolate dehydrogenase/cyclohydrolase NAD(P)-binding" evidence="14">
    <location>
        <begin position="139"/>
        <end position="279"/>
    </location>
</feature>
<evidence type="ECO:0000256" key="12">
    <source>
        <dbReference type="HAMAP-Rule" id="MF_01576"/>
    </source>
</evidence>
<comment type="catalytic activity">
    <reaction evidence="12">
        <text>(6R)-5,10-methylene-5,6,7,8-tetrahydrofolate + NADP(+) = (6R)-5,10-methenyltetrahydrofolate + NADPH</text>
        <dbReference type="Rhea" id="RHEA:22812"/>
        <dbReference type="ChEBI" id="CHEBI:15636"/>
        <dbReference type="ChEBI" id="CHEBI:57455"/>
        <dbReference type="ChEBI" id="CHEBI:57783"/>
        <dbReference type="ChEBI" id="CHEBI:58349"/>
        <dbReference type="EC" id="1.5.1.5"/>
    </reaction>
</comment>
<dbReference type="PRINTS" id="PR00085">
    <property type="entry name" value="THFDHDRGNASE"/>
</dbReference>
<dbReference type="SUPFAM" id="SSF53223">
    <property type="entry name" value="Aminoacid dehydrogenase-like, N-terminal domain"/>
    <property type="match status" value="1"/>
</dbReference>
<evidence type="ECO:0000256" key="7">
    <source>
        <dbReference type="ARBA" id="ARBA00022857"/>
    </source>
</evidence>
<evidence type="ECO:0000259" key="14">
    <source>
        <dbReference type="Pfam" id="PF02882"/>
    </source>
</evidence>
<keyword evidence="10 12" id="KW-0486">Methionine biosynthesis</keyword>
<evidence type="ECO:0000256" key="1">
    <source>
        <dbReference type="ARBA" id="ARBA00004777"/>
    </source>
</evidence>
<keyword evidence="3 12" id="KW-0554">One-carbon metabolism</keyword>
<dbReference type="GO" id="GO:0004488">
    <property type="term" value="F:methylenetetrahydrofolate dehydrogenase (NADP+) activity"/>
    <property type="evidence" value="ECO:0007669"/>
    <property type="project" value="UniProtKB-UniRule"/>
</dbReference>
<evidence type="ECO:0000256" key="11">
    <source>
        <dbReference type="ARBA" id="ARBA00023268"/>
    </source>
</evidence>
<feature type="binding site" evidence="12">
    <location>
        <begin position="165"/>
        <end position="167"/>
    </location>
    <ligand>
        <name>NADP(+)</name>
        <dbReference type="ChEBI" id="CHEBI:58349"/>
    </ligand>
</feature>
<dbReference type="SUPFAM" id="SSF51735">
    <property type="entry name" value="NAD(P)-binding Rossmann-fold domains"/>
    <property type="match status" value="1"/>
</dbReference>
<name>A0AAX3W7H4_MAMLE</name>
<organism evidence="15 16">
    <name type="scientific">Mammaliicoccus lentus</name>
    <name type="common">Staphylococcus lentus</name>
    <dbReference type="NCBI Taxonomy" id="42858"/>
    <lineage>
        <taxon>Bacteria</taxon>
        <taxon>Bacillati</taxon>
        <taxon>Bacillota</taxon>
        <taxon>Bacilli</taxon>
        <taxon>Bacillales</taxon>
        <taxon>Staphylococcaceae</taxon>
        <taxon>Mammaliicoccus</taxon>
    </lineage>
</organism>
<dbReference type="EMBL" id="CP118848">
    <property type="protein sequence ID" value="WHI61021.1"/>
    <property type="molecule type" value="Genomic_DNA"/>
</dbReference>
<keyword evidence="8 12" id="KW-0560">Oxidoreductase</keyword>
<dbReference type="GO" id="GO:0009086">
    <property type="term" value="P:methionine biosynthetic process"/>
    <property type="evidence" value="ECO:0007669"/>
    <property type="project" value="UniProtKB-KW"/>
</dbReference>
<dbReference type="EC" id="3.5.4.9" evidence="12"/>